<dbReference type="Pfam" id="PF13476">
    <property type="entry name" value="AAA_23"/>
    <property type="match status" value="1"/>
</dbReference>
<accession>A0ABW4NNX2</accession>
<keyword evidence="7" id="KW-1185">Reference proteome</keyword>
<evidence type="ECO:0000313" key="6">
    <source>
        <dbReference type="EMBL" id="MFD1800134.1"/>
    </source>
</evidence>
<gene>
    <name evidence="6" type="ORF">ACFSBK_09790</name>
</gene>
<keyword evidence="4" id="KW-0175">Coiled coil</keyword>
<dbReference type="SUPFAM" id="SSF52540">
    <property type="entry name" value="P-loop containing nucleoside triphosphate hydrolases"/>
    <property type="match status" value="2"/>
</dbReference>
<dbReference type="Pfam" id="PF13558">
    <property type="entry name" value="SbcC_Walker_B"/>
    <property type="match status" value="1"/>
</dbReference>
<dbReference type="PANTHER" id="PTHR32114:SF2">
    <property type="entry name" value="ABC TRANSPORTER ABCH.3"/>
    <property type="match status" value="1"/>
</dbReference>
<comment type="subunit">
    <text evidence="2">Heterodimer of SbcC and SbcD.</text>
</comment>
<comment type="caution">
    <text evidence="6">The sequence shown here is derived from an EMBL/GenBank/DDBJ whole genome shotgun (WGS) entry which is preliminary data.</text>
</comment>
<evidence type="ECO:0000256" key="2">
    <source>
        <dbReference type="ARBA" id="ARBA00011322"/>
    </source>
</evidence>
<organism evidence="6 7">
    <name type="scientific">Carnobacterium antarcticum</name>
    <dbReference type="NCBI Taxonomy" id="2126436"/>
    <lineage>
        <taxon>Bacteria</taxon>
        <taxon>Bacillati</taxon>
        <taxon>Bacillota</taxon>
        <taxon>Bacilli</taxon>
        <taxon>Lactobacillales</taxon>
        <taxon>Carnobacteriaceae</taxon>
        <taxon>Carnobacterium</taxon>
    </lineage>
</organism>
<comment type="similarity">
    <text evidence="1">Belongs to the SMC family. SbcC subfamily.</text>
</comment>
<dbReference type="InterPro" id="IPR027417">
    <property type="entry name" value="P-loop_NTPase"/>
</dbReference>
<evidence type="ECO:0000256" key="3">
    <source>
        <dbReference type="ARBA" id="ARBA00013368"/>
    </source>
</evidence>
<feature type="coiled-coil region" evidence="4">
    <location>
        <begin position="779"/>
        <end position="820"/>
    </location>
</feature>
<name>A0ABW4NNX2_9LACT</name>
<dbReference type="PANTHER" id="PTHR32114">
    <property type="entry name" value="ABC TRANSPORTER ABCH.3"/>
    <property type="match status" value="1"/>
</dbReference>
<sequence>MRPLKLVMNAFGPYKGKVEIDFTQFNQKTLFLVSGPTGAGKTTIFDAIAYALYDDASGTSRGKDTFKSQFASDEVLCYVELEFELAGKKYYIKRTPAQMGPGKHRIKKYSPEVELIHGTNVTTKINEANKEIQDLLSLSYEQFKQIVMLPQGEFKKMLESNSADKEKIFRNIFQTDTIKTFQLDLKEEARRLKSEVEQSDKMMEQFVGMIQPQENESLAEAIQLLDIKYLLTELEMALDTYRDKMQQYTSEMDQLRKKMHDNQERVEWLTELAQLEQTKNELEALKTAVNQKRTTLALNEKAQKLADLKEQQQQEATDKTAIYQHLEADKQALRETRQALKENKKDFAAVEKKYVLLPEKREAVNQLEQEERTIKTIKTKENQIKGFEEDNQHHETDIEKQAATLIDYKKQVEQIKNLLTESYQARTDLLEKQKSANELQEKNNALSSKQKSVTVLAQTVEQKETKLALFKETEAAYQAIEEDYKQQRLAYNRNIAGMLADELEADSACPVCGSMEHPHTAVLTEDIVSQEQLEAFEEEKNQNYQAYNSASNEVRHLNERIQEYEQLLELHASEAGGALNQLQEELTALADERTKLAIDIEQLEQLAGQEKDLQHQLEEIQQAERRLESVIQELSSVCQNNCKRIQETKEEIQELRLQLTYEELEQVQATKRQLIDELQQIEAAYKKHQDKKIALEKSETQYQTSTLSLEAQHERLVVRYEEATAEFEKQLKAANLNEAFEEHLIDAEQAKTLTEEVAAYDQKVWVNRVNYQKQKEKLAASDSRTIEDYQLENQEKQKELANLAERYQELVGTVKNYETASGEISKNYEAKQAQLENYRLYSELAELANGSKETDYVSFERYVLAIYFEEIILAANLRFTQMTNNRYSLLRREEKVKGTGAKGLDLDVFDNYTGKTRSVRTLSGGESFKASLALALGLSDVIQNHSGGVSVDTLFIDEGFGTLDSDSLDSAIETLFELNQRGRLVGIISHVEELKMRIPVHIDVTKTSQGSQVKVKM</sequence>
<dbReference type="EMBL" id="JBHUFF010000018">
    <property type="protein sequence ID" value="MFD1800134.1"/>
    <property type="molecule type" value="Genomic_DNA"/>
</dbReference>
<evidence type="ECO:0000313" key="7">
    <source>
        <dbReference type="Proteomes" id="UP001597285"/>
    </source>
</evidence>
<evidence type="ECO:0000256" key="4">
    <source>
        <dbReference type="SAM" id="Coils"/>
    </source>
</evidence>
<reference evidence="7" key="1">
    <citation type="journal article" date="2019" name="Int. J. Syst. Evol. Microbiol.">
        <title>The Global Catalogue of Microorganisms (GCM) 10K type strain sequencing project: providing services to taxonomists for standard genome sequencing and annotation.</title>
        <authorList>
            <consortium name="The Broad Institute Genomics Platform"/>
            <consortium name="The Broad Institute Genome Sequencing Center for Infectious Disease"/>
            <person name="Wu L."/>
            <person name="Ma J."/>
        </authorList>
    </citation>
    <scope>NUCLEOTIDE SEQUENCE [LARGE SCALE GENOMIC DNA]</scope>
    <source>
        <strain evidence="7">KCTC 42143</strain>
    </source>
</reference>
<dbReference type="Gene3D" id="3.40.50.300">
    <property type="entry name" value="P-loop containing nucleotide triphosphate hydrolases"/>
    <property type="match status" value="2"/>
</dbReference>
<protein>
    <recommendedName>
        <fullName evidence="3">Nuclease SbcCD subunit C</fullName>
    </recommendedName>
</protein>
<proteinExistence type="inferred from homology"/>
<dbReference type="Proteomes" id="UP001597285">
    <property type="component" value="Unassembled WGS sequence"/>
</dbReference>
<feature type="domain" description="Rad50/SbcC-type AAA" evidence="5">
    <location>
        <begin position="5"/>
        <end position="283"/>
    </location>
</feature>
<dbReference type="RefSeq" id="WP_058920057.1">
    <property type="nucleotide sequence ID" value="NZ_JBHSQC010000006.1"/>
</dbReference>
<feature type="coiled-coil region" evidence="4">
    <location>
        <begin position="533"/>
        <end position="737"/>
    </location>
</feature>
<evidence type="ECO:0000256" key="1">
    <source>
        <dbReference type="ARBA" id="ARBA00006930"/>
    </source>
</evidence>
<evidence type="ECO:0000259" key="5">
    <source>
        <dbReference type="Pfam" id="PF13476"/>
    </source>
</evidence>
<dbReference type="InterPro" id="IPR038729">
    <property type="entry name" value="Rad50/SbcC_AAA"/>
</dbReference>
<feature type="coiled-coil region" evidence="4">
    <location>
        <begin position="231"/>
        <end position="490"/>
    </location>
</feature>